<sequence length="227" mass="25387">MDTQDKQQNKSCALPFQATNAPNKLIDASVEGEDRNSTDILSGLTNSLTSSYALFGIVDSLSLASCSKLSIDDIDDYEGDDEEEREEQYFDSLWKELSSNDRVEASKIDVTSRRGNASCYRRGRKMTVTVPTKTRVESDDDEGEGEGEDQGFVSFWKQMMLSNYHKRTSNKDSTAVHRRGHDMTINIPTKTYDGNNKDKEKNATLSSNALVFQMKGSKQKRVATHAA</sequence>
<dbReference type="GeneID" id="7448491"/>
<dbReference type="RefSeq" id="XP_002294682.1">
    <property type="nucleotide sequence ID" value="XM_002294646.1"/>
</dbReference>
<protein>
    <submittedName>
        <fullName evidence="2">Uncharacterized protein</fullName>
    </submittedName>
</protein>
<dbReference type="AlphaFoldDB" id="B8CEJ1"/>
<dbReference type="EMBL" id="CM000652">
    <property type="protein sequence ID" value="EED88042.1"/>
    <property type="molecule type" value="Genomic_DNA"/>
</dbReference>
<organism evidence="2 3">
    <name type="scientific">Thalassiosira pseudonana</name>
    <name type="common">Marine diatom</name>
    <name type="synonym">Cyclotella nana</name>
    <dbReference type="NCBI Taxonomy" id="35128"/>
    <lineage>
        <taxon>Eukaryota</taxon>
        <taxon>Sar</taxon>
        <taxon>Stramenopiles</taxon>
        <taxon>Ochrophyta</taxon>
        <taxon>Bacillariophyta</taxon>
        <taxon>Coscinodiscophyceae</taxon>
        <taxon>Thalassiosirophycidae</taxon>
        <taxon>Thalassiosirales</taxon>
        <taxon>Thalassiosiraceae</taxon>
        <taxon>Thalassiosira</taxon>
    </lineage>
</organism>
<keyword evidence="3" id="KW-1185">Reference proteome</keyword>
<feature type="region of interest" description="Disordered" evidence="1">
    <location>
        <begin position="187"/>
        <end position="206"/>
    </location>
</feature>
<dbReference type="InParanoid" id="B8CEJ1"/>
<proteinExistence type="predicted"/>
<dbReference type="HOGENOM" id="CLU_1221811_0_0_1"/>
<gene>
    <name evidence="2" type="ORF">THAPSDRAFT_11437</name>
</gene>
<evidence type="ECO:0000313" key="3">
    <source>
        <dbReference type="Proteomes" id="UP000001449"/>
    </source>
</evidence>
<dbReference type="Proteomes" id="UP000001449">
    <property type="component" value="Chromosome 20"/>
</dbReference>
<name>B8CEJ1_THAPS</name>
<reference evidence="2 3" key="2">
    <citation type="journal article" date="2008" name="Nature">
        <title>The Phaeodactylum genome reveals the evolutionary history of diatom genomes.</title>
        <authorList>
            <person name="Bowler C."/>
            <person name="Allen A.E."/>
            <person name="Badger J.H."/>
            <person name="Grimwood J."/>
            <person name="Jabbari K."/>
            <person name="Kuo A."/>
            <person name="Maheswari U."/>
            <person name="Martens C."/>
            <person name="Maumus F."/>
            <person name="Otillar R.P."/>
            <person name="Rayko E."/>
            <person name="Salamov A."/>
            <person name="Vandepoele K."/>
            <person name="Beszteri B."/>
            <person name="Gruber A."/>
            <person name="Heijde M."/>
            <person name="Katinka M."/>
            <person name="Mock T."/>
            <person name="Valentin K."/>
            <person name="Verret F."/>
            <person name="Berges J.A."/>
            <person name="Brownlee C."/>
            <person name="Cadoret J.P."/>
            <person name="Chiovitti A."/>
            <person name="Choi C.J."/>
            <person name="Coesel S."/>
            <person name="De Martino A."/>
            <person name="Detter J.C."/>
            <person name="Durkin C."/>
            <person name="Falciatore A."/>
            <person name="Fournet J."/>
            <person name="Haruta M."/>
            <person name="Huysman M.J."/>
            <person name="Jenkins B.D."/>
            <person name="Jiroutova K."/>
            <person name="Jorgensen R.E."/>
            <person name="Joubert Y."/>
            <person name="Kaplan A."/>
            <person name="Kroger N."/>
            <person name="Kroth P.G."/>
            <person name="La Roche J."/>
            <person name="Lindquist E."/>
            <person name="Lommer M."/>
            <person name="Martin-Jezequel V."/>
            <person name="Lopez P.J."/>
            <person name="Lucas S."/>
            <person name="Mangogna M."/>
            <person name="McGinnis K."/>
            <person name="Medlin L.K."/>
            <person name="Montsant A."/>
            <person name="Oudot-Le Secq M.P."/>
            <person name="Napoli C."/>
            <person name="Obornik M."/>
            <person name="Parker M.S."/>
            <person name="Petit J.L."/>
            <person name="Porcel B.M."/>
            <person name="Poulsen N."/>
            <person name="Robison M."/>
            <person name="Rychlewski L."/>
            <person name="Rynearson T.A."/>
            <person name="Schmutz J."/>
            <person name="Shapiro H."/>
            <person name="Siaut M."/>
            <person name="Stanley M."/>
            <person name="Sussman M.R."/>
            <person name="Taylor A.R."/>
            <person name="Vardi A."/>
            <person name="von Dassow P."/>
            <person name="Vyverman W."/>
            <person name="Willis A."/>
            <person name="Wyrwicz L.S."/>
            <person name="Rokhsar D.S."/>
            <person name="Weissenbach J."/>
            <person name="Armbrust E.V."/>
            <person name="Green B.R."/>
            <person name="Van de Peer Y."/>
            <person name="Grigoriev I.V."/>
        </authorList>
    </citation>
    <scope>NUCLEOTIDE SEQUENCE [LARGE SCALE GENOMIC DNA]</scope>
    <source>
        <strain evidence="2 3">CCMP1335</strain>
    </source>
</reference>
<dbReference type="PaxDb" id="35128-Thaps11437"/>
<evidence type="ECO:0000313" key="2">
    <source>
        <dbReference type="EMBL" id="EED88042.1"/>
    </source>
</evidence>
<evidence type="ECO:0000256" key="1">
    <source>
        <dbReference type="SAM" id="MobiDB-lite"/>
    </source>
</evidence>
<dbReference type="KEGG" id="tps:THAPSDRAFT_11437"/>
<accession>B8CEJ1</accession>
<reference evidence="2 3" key="1">
    <citation type="journal article" date="2004" name="Science">
        <title>The genome of the diatom Thalassiosira pseudonana: ecology, evolution, and metabolism.</title>
        <authorList>
            <person name="Armbrust E.V."/>
            <person name="Berges J.A."/>
            <person name="Bowler C."/>
            <person name="Green B.R."/>
            <person name="Martinez D."/>
            <person name="Putnam N.H."/>
            <person name="Zhou S."/>
            <person name="Allen A.E."/>
            <person name="Apt K.E."/>
            <person name="Bechner M."/>
            <person name="Brzezinski M.A."/>
            <person name="Chaal B.K."/>
            <person name="Chiovitti A."/>
            <person name="Davis A.K."/>
            <person name="Demarest M.S."/>
            <person name="Detter J.C."/>
            <person name="Glavina T."/>
            <person name="Goodstein D."/>
            <person name="Hadi M.Z."/>
            <person name="Hellsten U."/>
            <person name="Hildebrand M."/>
            <person name="Jenkins B.D."/>
            <person name="Jurka J."/>
            <person name="Kapitonov V.V."/>
            <person name="Kroger N."/>
            <person name="Lau W.W."/>
            <person name="Lane T.W."/>
            <person name="Larimer F.W."/>
            <person name="Lippmeier J.C."/>
            <person name="Lucas S."/>
            <person name="Medina M."/>
            <person name="Montsant A."/>
            <person name="Obornik M."/>
            <person name="Parker M.S."/>
            <person name="Palenik B."/>
            <person name="Pazour G.J."/>
            <person name="Richardson P.M."/>
            <person name="Rynearson T.A."/>
            <person name="Saito M.A."/>
            <person name="Schwartz D.C."/>
            <person name="Thamatrakoln K."/>
            <person name="Valentin K."/>
            <person name="Vardi A."/>
            <person name="Wilkerson F.P."/>
            <person name="Rokhsar D.S."/>
        </authorList>
    </citation>
    <scope>NUCLEOTIDE SEQUENCE [LARGE SCALE GENOMIC DNA]</scope>
    <source>
        <strain evidence="2 3">CCMP1335</strain>
    </source>
</reference>